<evidence type="ECO:0000256" key="5">
    <source>
        <dbReference type="ARBA" id="ARBA00022787"/>
    </source>
</evidence>
<evidence type="ECO:0000256" key="9">
    <source>
        <dbReference type="ARBA" id="ARBA00023136"/>
    </source>
</evidence>
<keyword evidence="5" id="KW-1000">Mitochondrion outer membrane</keyword>
<name>A0A077ZQI8_TRITR</name>
<dbReference type="Proteomes" id="UP000030665">
    <property type="component" value="Unassembled WGS sequence"/>
</dbReference>
<evidence type="ECO:0000256" key="3">
    <source>
        <dbReference type="ARBA" id="ARBA00022448"/>
    </source>
</evidence>
<evidence type="ECO:0000256" key="4">
    <source>
        <dbReference type="ARBA" id="ARBA00022692"/>
    </source>
</evidence>
<keyword evidence="7" id="KW-1133">Transmembrane helix</keyword>
<dbReference type="OrthoDB" id="284357at2759"/>
<organism evidence="10 11">
    <name type="scientific">Trichuris trichiura</name>
    <name type="common">Whipworm</name>
    <name type="synonym">Trichocephalus trichiurus</name>
    <dbReference type="NCBI Taxonomy" id="36087"/>
    <lineage>
        <taxon>Eukaryota</taxon>
        <taxon>Metazoa</taxon>
        <taxon>Ecdysozoa</taxon>
        <taxon>Nematoda</taxon>
        <taxon>Enoplea</taxon>
        <taxon>Dorylaimia</taxon>
        <taxon>Trichinellida</taxon>
        <taxon>Trichuridae</taxon>
        <taxon>Trichuris</taxon>
    </lineage>
</organism>
<keyword evidence="11" id="KW-1185">Reference proteome</keyword>
<dbReference type="InterPro" id="IPR012621">
    <property type="entry name" value="Tom7"/>
</dbReference>
<keyword evidence="4" id="KW-0812">Transmembrane</keyword>
<dbReference type="GO" id="GO:0005742">
    <property type="term" value="C:mitochondrial outer membrane translocase complex"/>
    <property type="evidence" value="ECO:0007669"/>
    <property type="project" value="InterPro"/>
</dbReference>
<comment type="similarity">
    <text evidence="2">Belongs to the Tom7 family.</text>
</comment>
<comment type="subcellular location">
    <subcellularLocation>
        <location evidence="1">Mitochondrion outer membrane</location>
        <topology evidence="1">Single-pass membrane protein</topology>
    </subcellularLocation>
</comment>
<dbReference type="Pfam" id="PF08038">
    <property type="entry name" value="Tom7"/>
    <property type="match status" value="1"/>
</dbReference>
<accession>A0A077ZQI8</accession>
<evidence type="ECO:0000256" key="7">
    <source>
        <dbReference type="ARBA" id="ARBA00022989"/>
    </source>
</evidence>
<dbReference type="AlphaFoldDB" id="A0A077ZQI8"/>
<reference evidence="10" key="1">
    <citation type="submission" date="2014-01" db="EMBL/GenBank/DDBJ databases">
        <authorList>
            <person name="Aslett M."/>
        </authorList>
    </citation>
    <scope>NUCLEOTIDE SEQUENCE</scope>
</reference>
<evidence type="ECO:0000256" key="2">
    <source>
        <dbReference type="ARBA" id="ARBA00010917"/>
    </source>
</evidence>
<keyword evidence="9" id="KW-0472">Membrane</keyword>
<evidence type="ECO:0000313" key="11">
    <source>
        <dbReference type="Proteomes" id="UP000030665"/>
    </source>
</evidence>
<evidence type="ECO:0000313" key="10">
    <source>
        <dbReference type="EMBL" id="CDW61035.1"/>
    </source>
</evidence>
<protein>
    <submittedName>
        <fullName evidence="10">Tom7 domain containing protein</fullName>
    </submittedName>
</protein>
<dbReference type="EMBL" id="HG807728">
    <property type="protein sequence ID" value="CDW61035.1"/>
    <property type="molecule type" value="Genomic_DNA"/>
</dbReference>
<gene>
    <name evidence="10" type="ORF">TTRE_0000945001</name>
</gene>
<keyword evidence="8" id="KW-0496">Mitochondrion</keyword>
<keyword evidence="6" id="KW-0653">Protein transport</keyword>
<evidence type="ECO:0000256" key="6">
    <source>
        <dbReference type="ARBA" id="ARBA00022927"/>
    </source>
</evidence>
<sequence>MVRSIATVIGTPPAVDCPREVQWGTIPFIIYLGLRKGSAPGQPPITLMNCLWQ</sequence>
<reference evidence="10" key="2">
    <citation type="submission" date="2014-03" db="EMBL/GenBank/DDBJ databases">
        <title>The whipworm genome and dual-species transcriptomics of an intimate host-pathogen interaction.</title>
        <authorList>
            <person name="Foth B.J."/>
            <person name="Tsai I.J."/>
            <person name="Reid A.J."/>
            <person name="Bancroft A.J."/>
            <person name="Nichol S."/>
            <person name="Tracey A."/>
            <person name="Holroyd N."/>
            <person name="Cotton J.A."/>
            <person name="Stanley E.J."/>
            <person name="Zarowiecki M."/>
            <person name="Liu J.Z."/>
            <person name="Huckvale T."/>
            <person name="Cooper P.J."/>
            <person name="Grencis R.K."/>
            <person name="Berriman M."/>
        </authorList>
    </citation>
    <scope>NUCLEOTIDE SEQUENCE [LARGE SCALE GENOMIC DNA]</scope>
</reference>
<proteinExistence type="inferred from homology"/>
<keyword evidence="3" id="KW-0813">Transport</keyword>
<evidence type="ECO:0000256" key="1">
    <source>
        <dbReference type="ARBA" id="ARBA00004572"/>
    </source>
</evidence>
<evidence type="ECO:0000256" key="8">
    <source>
        <dbReference type="ARBA" id="ARBA00023128"/>
    </source>
</evidence>
<dbReference type="GO" id="GO:0030150">
    <property type="term" value="P:protein import into mitochondrial matrix"/>
    <property type="evidence" value="ECO:0007669"/>
    <property type="project" value="InterPro"/>
</dbReference>